<name>A0AAE9JNK3_CAEBR</name>
<accession>A0AAE9JNK3</accession>
<dbReference type="AlphaFoldDB" id="A0AAE9JNK3"/>
<gene>
    <name evidence="2" type="ORF">L5515_008366</name>
</gene>
<protein>
    <submittedName>
        <fullName evidence="2">Uncharacterized protein</fullName>
    </submittedName>
</protein>
<feature type="transmembrane region" description="Helical" evidence="1">
    <location>
        <begin position="21"/>
        <end position="54"/>
    </location>
</feature>
<keyword evidence="1" id="KW-1133">Transmembrane helix</keyword>
<proteinExistence type="predicted"/>
<organism evidence="2 3">
    <name type="scientific">Caenorhabditis briggsae</name>
    <dbReference type="NCBI Taxonomy" id="6238"/>
    <lineage>
        <taxon>Eukaryota</taxon>
        <taxon>Metazoa</taxon>
        <taxon>Ecdysozoa</taxon>
        <taxon>Nematoda</taxon>
        <taxon>Chromadorea</taxon>
        <taxon>Rhabditida</taxon>
        <taxon>Rhabditina</taxon>
        <taxon>Rhabditomorpha</taxon>
        <taxon>Rhabditoidea</taxon>
        <taxon>Rhabditidae</taxon>
        <taxon>Peloderinae</taxon>
        <taxon>Caenorhabditis</taxon>
    </lineage>
</organism>
<keyword evidence="1" id="KW-0472">Membrane</keyword>
<dbReference type="EMBL" id="CP092624">
    <property type="protein sequence ID" value="UMM36017.1"/>
    <property type="molecule type" value="Genomic_DNA"/>
</dbReference>
<evidence type="ECO:0000313" key="3">
    <source>
        <dbReference type="Proteomes" id="UP000829354"/>
    </source>
</evidence>
<keyword evidence="1" id="KW-0812">Transmembrane</keyword>
<keyword evidence="3" id="KW-1185">Reference proteome</keyword>
<evidence type="ECO:0000313" key="2">
    <source>
        <dbReference type="EMBL" id="UMM36017.1"/>
    </source>
</evidence>
<sequence length="172" mass="19191">MLIMCFLAPRSIIKINLQPFIASTVALFLLLFLSFPVMITIAITSLFLLSIFFLSSCNPLQNTSDVIEKPHKRLYNPLVCYVETEGQLYGVEYHENQRHEPCGPDVKYCQKVTAHFIAAGGEITKITMKGCDTVSLLPHFAGLECKGNGCAERSEGDEIYNVCCLTYALPFL</sequence>
<dbReference type="Proteomes" id="UP000829354">
    <property type="component" value="Chromosome V"/>
</dbReference>
<reference evidence="2 3" key="1">
    <citation type="submission" date="2022-04" db="EMBL/GenBank/DDBJ databases">
        <title>Chromosome-level reference genomes for two strains of Caenorhabditis briggsae: an improved platform for comparative genomics.</title>
        <authorList>
            <person name="Stevens L."/>
            <person name="Andersen E."/>
        </authorList>
    </citation>
    <scope>NUCLEOTIDE SEQUENCE [LARGE SCALE GENOMIC DNA]</scope>
    <source>
        <strain evidence="2">VX34</strain>
        <tissue evidence="2">Whole-organism</tissue>
    </source>
</reference>
<evidence type="ECO:0000256" key="1">
    <source>
        <dbReference type="SAM" id="Phobius"/>
    </source>
</evidence>